<evidence type="ECO:0000256" key="1">
    <source>
        <dbReference type="SAM" id="MobiDB-lite"/>
    </source>
</evidence>
<evidence type="ECO:0000256" key="2">
    <source>
        <dbReference type="SAM" id="SignalP"/>
    </source>
</evidence>
<name>A0A448HIZ3_9ACTO</name>
<evidence type="ECO:0000313" key="3">
    <source>
        <dbReference type="EMBL" id="VEG29652.1"/>
    </source>
</evidence>
<keyword evidence="4" id="KW-1185">Reference proteome</keyword>
<dbReference type="RefSeq" id="WP_126383107.1">
    <property type="nucleotide sequence ID" value="NZ_LR134350.1"/>
</dbReference>
<evidence type="ECO:0008006" key="5">
    <source>
        <dbReference type="Google" id="ProtNLM"/>
    </source>
</evidence>
<protein>
    <recommendedName>
        <fullName evidence="5">Telomeric repeat-binding factor 2</fullName>
    </recommendedName>
</protein>
<feature type="chain" id="PRO_5038688015" description="Telomeric repeat-binding factor 2" evidence="2">
    <location>
        <begin position="20"/>
        <end position="207"/>
    </location>
</feature>
<feature type="region of interest" description="Disordered" evidence="1">
    <location>
        <begin position="25"/>
        <end position="53"/>
    </location>
</feature>
<gene>
    <name evidence="3" type="ORF">NCTC11636_02154</name>
</gene>
<feature type="signal peptide" evidence="2">
    <location>
        <begin position="1"/>
        <end position="19"/>
    </location>
</feature>
<dbReference type="KEGG" id="ahw:NCTC11636_02154"/>
<accession>A0A448HIZ3</accession>
<dbReference type="AlphaFoldDB" id="A0A448HIZ3"/>
<keyword evidence="2" id="KW-0732">Signal</keyword>
<reference evidence="3 4" key="1">
    <citation type="submission" date="2018-12" db="EMBL/GenBank/DDBJ databases">
        <authorList>
            <consortium name="Pathogen Informatics"/>
        </authorList>
    </citation>
    <scope>NUCLEOTIDE SEQUENCE [LARGE SCALE GENOMIC DNA]</scope>
    <source>
        <strain evidence="3 4">NCTC11636</strain>
    </source>
</reference>
<organism evidence="3 4">
    <name type="scientific">Actinomyces howellii</name>
    <dbReference type="NCBI Taxonomy" id="52771"/>
    <lineage>
        <taxon>Bacteria</taxon>
        <taxon>Bacillati</taxon>
        <taxon>Actinomycetota</taxon>
        <taxon>Actinomycetes</taxon>
        <taxon>Actinomycetales</taxon>
        <taxon>Actinomycetaceae</taxon>
        <taxon>Actinomyces</taxon>
    </lineage>
</organism>
<sequence>MTRFVRTSLIIAVSACVLAASACSDSSETSATPSPSAPTIGTPDPTTVPTKVTTPAPVDAEAQAQATQQVEQGDIAADQVEPVGFGEAVALDDGLAVSAGAPTAAELSAGAGEMGGPGVIVPVTVANPTDEELPLTGLVATVTYGPDQVPASEVTTASDPAPATLPAGEAIVIEMAFLVPAEGLGAITVVVDPGAGSRAAVFTGSAA</sequence>
<evidence type="ECO:0000313" key="4">
    <source>
        <dbReference type="Proteomes" id="UP000266895"/>
    </source>
</evidence>
<proteinExistence type="predicted"/>
<dbReference type="PROSITE" id="PS51257">
    <property type="entry name" value="PROKAR_LIPOPROTEIN"/>
    <property type="match status" value="1"/>
</dbReference>
<dbReference type="Proteomes" id="UP000266895">
    <property type="component" value="Chromosome"/>
</dbReference>
<dbReference type="EMBL" id="LR134350">
    <property type="protein sequence ID" value="VEG29652.1"/>
    <property type="molecule type" value="Genomic_DNA"/>
</dbReference>